<dbReference type="SUPFAM" id="SSF53187">
    <property type="entry name" value="Zn-dependent exopeptidases"/>
    <property type="match status" value="1"/>
</dbReference>
<organism evidence="10 11">
    <name type="scientific">Pengzhenrongella frigida</name>
    <dbReference type="NCBI Taxonomy" id="1259133"/>
    <lineage>
        <taxon>Bacteria</taxon>
        <taxon>Bacillati</taxon>
        <taxon>Actinomycetota</taxon>
        <taxon>Actinomycetes</taxon>
        <taxon>Micrococcales</taxon>
        <taxon>Pengzhenrongella</taxon>
    </lineage>
</organism>
<dbReference type="PRINTS" id="PR00481">
    <property type="entry name" value="LAMNOPPTDASE"/>
</dbReference>
<dbReference type="EC" id="3.4.11.1" evidence="8"/>
<evidence type="ECO:0000256" key="4">
    <source>
        <dbReference type="ARBA" id="ARBA00022438"/>
    </source>
</evidence>
<comment type="subcellular location">
    <subcellularLocation>
        <location evidence="8">Cytoplasm</location>
    </subcellularLocation>
</comment>
<dbReference type="PANTHER" id="PTHR11963:SF20">
    <property type="entry name" value="PEPTIDASE B"/>
    <property type="match status" value="1"/>
</dbReference>
<comment type="catalytic activity">
    <reaction evidence="2 8">
        <text>Release of an N-terminal amino acid, preferentially leucine, but not glutamic or aspartic acids.</text>
        <dbReference type="EC" id="3.4.11.10"/>
    </reaction>
</comment>
<dbReference type="RefSeq" id="WP_130101641.1">
    <property type="nucleotide sequence ID" value="NZ_SDWW01000009.1"/>
</dbReference>
<feature type="binding site" evidence="8">
    <location>
        <position position="382"/>
    </location>
    <ligand>
        <name>Mn(2+)</name>
        <dbReference type="ChEBI" id="CHEBI:29035"/>
        <label>2</label>
    </ligand>
</feature>
<feature type="binding site" evidence="8">
    <location>
        <position position="303"/>
    </location>
    <ligand>
        <name>Mn(2+)</name>
        <dbReference type="ChEBI" id="CHEBI:29035"/>
        <label>2</label>
    </ligand>
</feature>
<feature type="active site" evidence="8">
    <location>
        <position position="310"/>
    </location>
</feature>
<gene>
    <name evidence="8" type="primary">pepA</name>
    <name evidence="10" type="ORF">EUA98_05335</name>
</gene>
<evidence type="ECO:0000256" key="3">
    <source>
        <dbReference type="ARBA" id="ARBA00009528"/>
    </source>
</evidence>
<evidence type="ECO:0000256" key="5">
    <source>
        <dbReference type="ARBA" id="ARBA00022670"/>
    </source>
</evidence>
<dbReference type="PANTHER" id="PTHR11963">
    <property type="entry name" value="LEUCINE AMINOPEPTIDASE-RELATED"/>
    <property type="match status" value="1"/>
</dbReference>
<dbReference type="InterPro" id="IPR011356">
    <property type="entry name" value="Leucine_aapep/pepB"/>
</dbReference>
<comment type="catalytic activity">
    <reaction evidence="1 8">
        <text>Release of an N-terminal amino acid, Xaa-|-Yaa-, in which Xaa is preferably Leu, but may be other amino acids including Pro although not Arg or Lys, and Yaa may be Pro. Amino acid amides and methyl esters are also readily hydrolyzed, but rates on arylamides are exceedingly low.</text>
        <dbReference type="EC" id="3.4.11.1"/>
    </reaction>
</comment>
<dbReference type="SUPFAM" id="SSF52949">
    <property type="entry name" value="Macro domain-like"/>
    <property type="match status" value="1"/>
</dbReference>
<feature type="binding site" evidence="8">
    <location>
        <position position="298"/>
    </location>
    <ligand>
        <name>Mn(2+)</name>
        <dbReference type="ChEBI" id="CHEBI:29035"/>
        <label>2</label>
    </ligand>
</feature>
<dbReference type="EMBL" id="SDWW01000009">
    <property type="protein sequence ID" value="RYV51996.1"/>
    <property type="molecule type" value="Genomic_DNA"/>
</dbReference>
<evidence type="ECO:0000256" key="6">
    <source>
        <dbReference type="ARBA" id="ARBA00022801"/>
    </source>
</evidence>
<feature type="active site" evidence="8">
    <location>
        <position position="384"/>
    </location>
</feature>
<dbReference type="InterPro" id="IPR008283">
    <property type="entry name" value="Peptidase_M17_N"/>
</dbReference>
<comment type="function">
    <text evidence="7 8">Presumably involved in the processing and regular turnover of intracellular proteins. Catalyzes the removal of unsubstituted N-terminal amino acids from various peptides.</text>
</comment>
<dbReference type="PROSITE" id="PS00631">
    <property type="entry name" value="CYTOSOL_AP"/>
    <property type="match status" value="1"/>
</dbReference>
<keyword evidence="5 8" id="KW-0645">Protease</keyword>
<keyword evidence="8" id="KW-0479">Metal-binding</keyword>
<dbReference type="InterPro" id="IPR000819">
    <property type="entry name" value="Peptidase_M17_C"/>
</dbReference>
<reference evidence="10 11" key="1">
    <citation type="submission" date="2019-01" db="EMBL/GenBank/DDBJ databases">
        <title>Novel species of Cellulomonas.</title>
        <authorList>
            <person name="Liu Q."/>
            <person name="Xin Y.-H."/>
        </authorList>
    </citation>
    <scope>NUCLEOTIDE SEQUENCE [LARGE SCALE GENOMIC DNA]</scope>
    <source>
        <strain evidence="10 11">HLT2-17</strain>
    </source>
</reference>
<keyword evidence="8" id="KW-0464">Manganese</keyword>
<dbReference type="Gene3D" id="3.40.220.10">
    <property type="entry name" value="Leucine Aminopeptidase, subunit E, domain 1"/>
    <property type="match status" value="1"/>
</dbReference>
<keyword evidence="4 8" id="KW-0031">Aminopeptidase</keyword>
<evidence type="ECO:0000256" key="1">
    <source>
        <dbReference type="ARBA" id="ARBA00000135"/>
    </source>
</evidence>
<evidence type="ECO:0000313" key="11">
    <source>
        <dbReference type="Proteomes" id="UP000293764"/>
    </source>
</evidence>
<protein>
    <recommendedName>
        <fullName evidence="8">Probable cytosol aminopeptidase</fullName>
        <ecNumber evidence="8">3.4.11.1</ecNumber>
    </recommendedName>
    <alternativeName>
        <fullName evidence="8">Leucine aminopeptidase</fullName>
        <shortName evidence="8">LAP</shortName>
        <ecNumber evidence="8">3.4.11.10</ecNumber>
    </alternativeName>
    <alternativeName>
        <fullName evidence="8">Leucyl aminopeptidase</fullName>
    </alternativeName>
</protein>
<dbReference type="InterPro" id="IPR043472">
    <property type="entry name" value="Macro_dom-like"/>
</dbReference>
<comment type="cofactor">
    <cofactor evidence="8">
        <name>Mn(2+)</name>
        <dbReference type="ChEBI" id="CHEBI:29035"/>
    </cofactor>
    <text evidence="8">Binds 2 manganese ions per subunit.</text>
</comment>
<feature type="binding site" evidence="8">
    <location>
        <position position="321"/>
    </location>
    <ligand>
        <name>Mn(2+)</name>
        <dbReference type="ChEBI" id="CHEBI:29035"/>
        <label>2</label>
    </ligand>
</feature>
<evidence type="ECO:0000256" key="8">
    <source>
        <dbReference type="HAMAP-Rule" id="MF_00181"/>
    </source>
</evidence>
<dbReference type="Pfam" id="PF02789">
    <property type="entry name" value="Peptidase_M17_N"/>
    <property type="match status" value="1"/>
</dbReference>
<dbReference type="HAMAP" id="MF_00181">
    <property type="entry name" value="Cytosol_peptidase_M17"/>
    <property type="match status" value="1"/>
</dbReference>
<evidence type="ECO:0000256" key="7">
    <source>
        <dbReference type="ARBA" id="ARBA00049972"/>
    </source>
</evidence>
<dbReference type="Pfam" id="PF00883">
    <property type="entry name" value="Peptidase_M17"/>
    <property type="match status" value="1"/>
</dbReference>
<dbReference type="CDD" id="cd00433">
    <property type="entry name" value="Peptidase_M17"/>
    <property type="match status" value="1"/>
</dbReference>
<dbReference type="GO" id="GO:0005737">
    <property type="term" value="C:cytoplasm"/>
    <property type="evidence" value="ECO:0007669"/>
    <property type="project" value="UniProtKB-SubCell"/>
</dbReference>
<dbReference type="OrthoDB" id="9809354at2"/>
<dbReference type="Gene3D" id="3.40.630.10">
    <property type="entry name" value="Zn peptidases"/>
    <property type="match status" value="1"/>
</dbReference>
<sequence length="532" mass="54563">MAGRGTTSRVKAPVGRTLPAVTTARGGVATSTLLAADDVAAVAVPVAPPADGETEVQPRAGTADAAARYGIDLGDLAERAGLTGAPGEAWTLHLPRRLLSSGPELPWGRLPARLILVGVGDGSPNALRRAGAALARQTRGLDRVVTTLGAEGGVQAPEAARALVEGYLLASYRLPTQATGTPAKAPAAELVLLGRHGERVEAAIADAQIAARATWLVRDLTNTPASTKNPPWMAQRASELAAPLGLDVRVLGVTELAAQGFGGILAVGSGSASEPRLVIVSYTPATGSTGRHVVVVGKGITFDTGGISIKPRESMVTMKTDMAGSAVALATVLAAAEKGLGHRVTAVLPLAENHFGGSSYRPGDVVTMRSGRTVEVANTDAEGRMVLADALAFADAELDPDILIDVATLTGAASIGLGKQHGALFSADDALVSALESAAVAAGEPVWHMPLVEEYAGAVRSDVADLRQVPNGWKGAGSITAALFLREFVGSRRWAHLDIAGPARATSDKHEITEGATGYGARLLLRYLETLR</sequence>
<dbReference type="EC" id="3.4.11.10" evidence="8"/>
<evidence type="ECO:0000256" key="2">
    <source>
        <dbReference type="ARBA" id="ARBA00000967"/>
    </source>
</evidence>
<dbReference type="GO" id="GO:0070006">
    <property type="term" value="F:metalloaminopeptidase activity"/>
    <property type="evidence" value="ECO:0007669"/>
    <property type="project" value="InterPro"/>
</dbReference>
<accession>A0A4Q5N1R8</accession>
<evidence type="ECO:0000313" key="10">
    <source>
        <dbReference type="EMBL" id="RYV51996.1"/>
    </source>
</evidence>
<feature type="domain" description="Cytosol aminopeptidase" evidence="9">
    <location>
        <begin position="378"/>
        <end position="385"/>
    </location>
</feature>
<keyword evidence="11" id="KW-1185">Reference proteome</keyword>
<feature type="binding site" evidence="8">
    <location>
        <position position="380"/>
    </location>
    <ligand>
        <name>Mn(2+)</name>
        <dbReference type="ChEBI" id="CHEBI:29035"/>
        <label>1</label>
    </ligand>
</feature>
<dbReference type="AlphaFoldDB" id="A0A4Q5N1R8"/>
<feature type="binding site" evidence="8">
    <location>
        <position position="303"/>
    </location>
    <ligand>
        <name>Mn(2+)</name>
        <dbReference type="ChEBI" id="CHEBI:29035"/>
        <label>1</label>
    </ligand>
</feature>
<dbReference type="GO" id="GO:0006508">
    <property type="term" value="P:proteolysis"/>
    <property type="evidence" value="ECO:0007669"/>
    <property type="project" value="UniProtKB-KW"/>
</dbReference>
<dbReference type="InterPro" id="IPR023042">
    <property type="entry name" value="Peptidase_M17_leu_NH2_pept"/>
</dbReference>
<comment type="caution">
    <text evidence="10">The sequence shown here is derived from an EMBL/GenBank/DDBJ whole genome shotgun (WGS) entry which is preliminary data.</text>
</comment>
<proteinExistence type="inferred from homology"/>
<dbReference type="Proteomes" id="UP000293764">
    <property type="component" value="Unassembled WGS sequence"/>
</dbReference>
<keyword evidence="6 8" id="KW-0378">Hydrolase</keyword>
<dbReference type="GO" id="GO:0030145">
    <property type="term" value="F:manganese ion binding"/>
    <property type="evidence" value="ECO:0007669"/>
    <property type="project" value="UniProtKB-UniRule"/>
</dbReference>
<keyword evidence="8" id="KW-0963">Cytoplasm</keyword>
<feature type="binding site" evidence="8">
    <location>
        <position position="382"/>
    </location>
    <ligand>
        <name>Mn(2+)</name>
        <dbReference type="ChEBI" id="CHEBI:29035"/>
        <label>1</label>
    </ligand>
</feature>
<comment type="similarity">
    <text evidence="3 8">Belongs to the peptidase M17 family.</text>
</comment>
<name>A0A4Q5N1R8_9MICO</name>
<evidence type="ECO:0000259" key="9">
    <source>
        <dbReference type="PROSITE" id="PS00631"/>
    </source>
</evidence>